<evidence type="ECO:0000256" key="2">
    <source>
        <dbReference type="ARBA" id="ARBA00021099"/>
    </source>
</evidence>
<keyword evidence="8" id="KW-1185">Reference proteome</keyword>
<dbReference type="Pfam" id="PF03987">
    <property type="entry name" value="Autophagy_act_C"/>
    <property type="match status" value="1"/>
</dbReference>
<dbReference type="PANTHER" id="PTHR14957">
    <property type="entry name" value="UBIQUITIN-LIKE-CONJUGATING ENZYME ATG10"/>
    <property type="match status" value="1"/>
</dbReference>
<keyword evidence="3" id="KW-0808">Transferase</keyword>
<dbReference type="Proteomes" id="UP001359485">
    <property type="component" value="Unassembled WGS sequence"/>
</dbReference>
<evidence type="ECO:0000256" key="5">
    <source>
        <dbReference type="ARBA" id="ARBA00023006"/>
    </source>
</evidence>
<dbReference type="EMBL" id="JAWJWF010000045">
    <property type="protein sequence ID" value="KAK6627575.1"/>
    <property type="molecule type" value="Genomic_DNA"/>
</dbReference>
<evidence type="ECO:0000313" key="7">
    <source>
        <dbReference type="EMBL" id="KAK6627575.1"/>
    </source>
</evidence>
<gene>
    <name evidence="7" type="ORF">RUM44_010053</name>
</gene>
<keyword evidence="5" id="KW-0072">Autophagy</keyword>
<evidence type="ECO:0000256" key="3">
    <source>
        <dbReference type="ARBA" id="ARBA00022679"/>
    </source>
</evidence>
<keyword evidence="4" id="KW-0833">Ubl conjugation pathway</keyword>
<comment type="caution">
    <text evidence="7">The sequence shown here is derived from an EMBL/GenBank/DDBJ whole genome shotgun (WGS) entry which is preliminary data.</text>
</comment>
<evidence type="ECO:0000313" key="8">
    <source>
        <dbReference type="Proteomes" id="UP001359485"/>
    </source>
</evidence>
<reference evidence="7 8" key="1">
    <citation type="submission" date="2023-09" db="EMBL/GenBank/DDBJ databases">
        <title>Genomes of two closely related lineages of the louse Polyplax serrata with different host specificities.</title>
        <authorList>
            <person name="Martinu J."/>
            <person name="Tarabai H."/>
            <person name="Stefka J."/>
            <person name="Hypsa V."/>
        </authorList>
    </citation>
    <scope>NUCLEOTIDE SEQUENCE [LARGE SCALE GENOMIC DNA]</scope>
    <source>
        <strain evidence="7">98ZLc_SE</strain>
    </source>
</reference>
<dbReference type="PANTHER" id="PTHR14957:SF1">
    <property type="entry name" value="UBIQUITIN-LIKE-CONJUGATING ENZYME ATG10"/>
    <property type="match status" value="1"/>
</dbReference>
<evidence type="ECO:0000256" key="1">
    <source>
        <dbReference type="ARBA" id="ARBA00005696"/>
    </source>
</evidence>
<name>A0ABR1AUH8_POLSC</name>
<evidence type="ECO:0000256" key="4">
    <source>
        <dbReference type="ARBA" id="ARBA00022786"/>
    </source>
</evidence>
<protein>
    <recommendedName>
        <fullName evidence="2">Ubiquitin-like-conjugating enzyme ATG10</fullName>
    </recommendedName>
    <alternativeName>
        <fullName evidence="6">Autophagy-related protein 10</fullName>
    </alternativeName>
</protein>
<comment type="similarity">
    <text evidence="1">Belongs to the ATG10 family.</text>
</comment>
<evidence type="ECO:0000256" key="6">
    <source>
        <dbReference type="ARBA" id="ARBA00029833"/>
    </source>
</evidence>
<accession>A0ABR1AUH8</accession>
<dbReference type="Gene3D" id="3.30.1460.50">
    <property type="match status" value="1"/>
</dbReference>
<proteinExistence type="inferred from homology"/>
<sequence>MTLHFVPTDLYKLHVTGGRCYPRRSDGGRTRKTDEELTNDGWSVERYKDHVYLVKCMTQCLGKDVVESDDNTNDLVDVNAEFEKDDQSVETPPLKYRKWEYHVLHSLSYQVPVIYFNVWNSNGQLLSLDELWNAVNPGFKEIVLKNKWYTVTQNEHPYLFKPFFYFHPCHTEDFLNSFCDEKCNSLITWLSSIGQVIWLELNSTYGKLCYF</sequence>
<organism evidence="7 8">
    <name type="scientific">Polyplax serrata</name>
    <name type="common">Common mouse louse</name>
    <dbReference type="NCBI Taxonomy" id="468196"/>
    <lineage>
        <taxon>Eukaryota</taxon>
        <taxon>Metazoa</taxon>
        <taxon>Ecdysozoa</taxon>
        <taxon>Arthropoda</taxon>
        <taxon>Hexapoda</taxon>
        <taxon>Insecta</taxon>
        <taxon>Pterygota</taxon>
        <taxon>Neoptera</taxon>
        <taxon>Paraneoptera</taxon>
        <taxon>Psocodea</taxon>
        <taxon>Troctomorpha</taxon>
        <taxon>Phthiraptera</taxon>
        <taxon>Anoplura</taxon>
        <taxon>Polyplacidae</taxon>
        <taxon>Polyplax</taxon>
    </lineage>
</organism>
<dbReference type="InterPro" id="IPR007135">
    <property type="entry name" value="Atg3/Atg10"/>
</dbReference>